<dbReference type="EMBL" id="BDGG01000008">
    <property type="protein sequence ID" value="GAV02286.1"/>
    <property type="molecule type" value="Genomic_DNA"/>
</dbReference>
<name>A0A1D1VN83_RAMVA</name>
<evidence type="ECO:0000313" key="3">
    <source>
        <dbReference type="Proteomes" id="UP000186922"/>
    </source>
</evidence>
<feature type="transmembrane region" description="Helical" evidence="1">
    <location>
        <begin position="6"/>
        <end position="27"/>
    </location>
</feature>
<keyword evidence="1" id="KW-0812">Transmembrane</keyword>
<protein>
    <submittedName>
        <fullName evidence="2">Uncharacterized protein</fullName>
    </submittedName>
</protein>
<keyword evidence="3" id="KW-1185">Reference proteome</keyword>
<dbReference type="Proteomes" id="UP000186922">
    <property type="component" value="Unassembled WGS sequence"/>
</dbReference>
<keyword evidence="1" id="KW-0472">Membrane</keyword>
<sequence>MAVSDLPVSLAAWISFKIIASTDFVAFQQRTKEIRTKDPDKYSDWLQRDKVEQVRIVNQGERLRAQGHFRSCLCFTDHETFRILDVSVLVFLTTQ</sequence>
<evidence type="ECO:0000256" key="1">
    <source>
        <dbReference type="SAM" id="Phobius"/>
    </source>
</evidence>
<organism evidence="2 3">
    <name type="scientific">Ramazzottius varieornatus</name>
    <name type="common">Water bear</name>
    <name type="synonym">Tardigrade</name>
    <dbReference type="NCBI Taxonomy" id="947166"/>
    <lineage>
        <taxon>Eukaryota</taxon>
        <taxon>Metazoa</taxon>
        <taxon>Ecdysozoa</taxon>
        <taxon>Tardigrada</taxon>
        <taxon>Eutardigrada</taxon>
        <taxon>Parachela</taxon>
        <taxon>Hypsibioidea</taxon>
        <taxon>Ramazzottiidae</taxon>
        <taxon>Ramazzottius</taxon>
    </lineage>
</organism>
<gene>
    <name evidence="2" type="primary">RvY_12875-1</name>
    <name evidence="2" type="synonym">RvY_12875.1</name>
    <name evidence="2" type="ORF">RvY_12875</name>
</gene>
<dbReference type="AlphaFoldDB" id="A0A1D1VN83"/>
<accession>A0A1D1VN83</accession>
<reference evidence="2 3" key="1">
    <citation type="journal article" date="2016" name="Nat. Commun.">
        <title>Extremotolerant tardigrade genome and improved radiotolerance of human cultured cells by tardigrade-unique protein.</title>
        <authorList>
            <person name="Hashimoto T."/>
            <person name="Horikawa D.D."/>
            <person name="Saito Y."/>
            <person name="Kuwahara H."/>
            <person name="Kozuka-Hata H."/>
            <person name="Shin-I T."/>
            <person name="Minakuchi Y."/>
            <person name="Ohishi K."/>
            <person name="Motoyama A."/>
            <person name="Aizu T."/>
            <person name="Enomoto A."/>
            <person name="Kondo K."/>
            <person name="Tanaka S."/>
            <person name="Hara Y."/>
            <person name="Koshikawa S."/>
            <person name="Sagara H."/>
            <person name="Miura T."/>
            <person name="Yokobori S."/>
            <person name="Miyagawa K."/>
            <person name="Suzuki Y."/>
            <person name="Kubo T."/>
            <person name="Oyama M."/>
            <person name="Kohara Y."/>
            <person name="Fujiyama A."/>
            <person name="Arakawa K."/>
            <person name="Katayama T."/>
            <person name="Toyoda A."/>
            <person name="Kunieda T."/>
        </authorList>
    </citation>
    <scope>NUCLEOTIDE SEQUENCE [LARGE SCALE GENOMIC DNA]</scope>
    <source>
        <strain evidence="2 3">YOKOZUNA-1</strain>
    </source>
</reference>
<keyword evidence="1" id="KW-1133">Transmembrane helix</keyword>
<proteinExistence type="predicted"/>
<evidence type="ECO:0000313" key="2">
    <source>
        <dbReference type="EMBL" id="GAV02286.1"/>
    </source>
</evidence>
<comment type="caution">
    <text evidence="2">The sequence shown here is derived from an EMBL/GenBank/DDBJ whole genome shotgun (WGS) entry which is preliminary data.</text>
</comment>